<reference evidence="2" key="1">
    <citation type="submission" date="2019-08" db="EMBL/GenBank/DDBJ databases">
        <authorList>
            <person name="Kucharzyk K."/>
            <person name="Murdoch R.W."/>
            <person name="Higgins S."/>
            <person name="Loffler F."/>
        </authorList>
    </citation>
    <scope>NUCLEOTIDE SEQUENCE</scope>
</reference>
<evidence type="ECO:0008006" key="3">
    <source>
        <dbReference type="Google" id="ProtNLM"/>
    </source>
</evidence>
<keyword evidence="1" id="KW-0472">Membrane</keyword>
<dbReference type="AlphaFoldDB" id="A0A644X438"/>
<name>A0A644X438_9ZZZZ</name>
<evidence type="ECO:0000256" key="1">
    <source>
        <dbReference type="SAM" id="Phobius"/>
    </source>
</evidence>
<feature type="transmembrane region" description="Helical" evidence="1">
    <location>
        <begin position="188"/>
        <end position="213"/>
    </location>
</feature>
<organism evidence="2">
    <name type="scientific">bioreactor metagenome</name>
    <dbReference type="NCBI Taxonomy" id="1076179"/>
    <lineage>
        <taxon>unclassified sequences</taxon>
        <taxon>metagenomes</taxon>
        <taxon>ecological metagenomes</taxon>
    </lineage>
</organism>
<feature type="transmembrane region" description="Helical" evidence="1">
    <location>
        <begin position="57"/>
        <end position="76"/>
    </location>
</feature>
<evidence type="ECO:0000313" key="2">
    <source>
        <dbReference type="EMBL" id="MPM10621.1"/>
    </source>
</evidence>
<accession>A0A644X438</accession>
<dbReference type="EMBL" id="VSSQ01001718">
    <property type="protein sequence ID" value="MPM10621.1"/>
    <property type="molecule type" value="Genomic_DNA"/>
</dbReference>
<comment type="caution">
    <text evidence="2">The sequence shown here is derived from an EMBL/GenBank/DDBJ whole genome shotgun (WGS) entry which is preliminary data.</text>
</comment>
<dbReference type="InterPro" id="IPR010374">
    <property type="entry name" value="DUF969"/>
</dbReference>
<keyword evidence="1" id="KW-0812">Transmembrane</keyword>
<dbReference type="Pfam" id="PF06149">
    <property type="entry name" value="DUF969"/>
    <property type="match status" value="1"/>
</dbReference>
<feature type="transmembrane region" description="Helical" evidence="1">
    <location>
        <begin position="7"/>
        <end position="37"/>
    </location>
</feature>
<gene>
    <name evidence="2" type="ORF">SDC9_56953</name>
</gene>
<sequence length="226" mass="24220">MELLKLIGVLIVIIGFVLKKDTIATVVIAGVVTGLVAGMPFIDILNTLGKSFISQRTATLFVLTLPVIGICERYGLKDKAVDLIKKTKRATSGRIISLYLAVRALAAAFSLRLGGHPQFVRPLINPMAQAAYIAKHGQADEKTEDTIKGYSAAGENFGNFFAQNCFMGASGTLLIVSTLNEQGYPINALQIAMMSIPIAVIAVLVGIGHNYLLDRHLDQHAKKGGK</sequence>
<proteinExistence type="predicted"/>
<keyword evidence="1" id="KW-1133">Transmembrane helix</keyword>
<protein>
    <recommendedName>
        <fullName evidence="3">DUF969 domain-containing protein</fullName>
    </recommendedName>
</protein>